<evidence type="ECO:0000313" key="2">
    <source>
        <dbReference type="Proteomes" id="UP001497535"/>
    </source>
</evidence>
<keyword evidence="2" id="KW-1185">Reference proteome</keyword>
<accession>A0ACB1A1J5</accession>
<dbReference type="EMBL" id="CAVMJV010000056">
    <property type="protein sequence ID" value="CAK5084986.1"/>
    <property type="molecule type" value="Genomic_DNA"/>
</dbReference>
<reference evidence="1" key="1">
    <citation type="submission" date="2023-11" db="EMBL/GenBank/DDBJ databases">
        <authorList>
            <person name="Poullet M."/>
        </authorList>
    </citation>
    <scope>NUCLEOTIDE SEQUENCE</scope>
    <source>
        <strain evidence="1">E1834</strain>
    </source>
</reference>
<organism evidence="1 2">
    <name type="scientific">Meloidogyne enterolobii</name>
    <name type="common">Root-knot nematode worm</name>
    <name type="synonym">Meloidogyne mayaguensis</name>
    <dbReference type="NCBI Taxonomy" id="390850"/>
    <lineage>
        <taxon>Eukaryota</taxon>
        <taxon>Metazoa</taxon>
        <taxon>Ecdysozoa</taxon>
        <taxon>Nematoda</taxon>
        <taxon>Chromadorea</taxon>
        <taxon>Rhabditida</taxon>
        <taxon>Tylenchina</taxon>
        <taxon>Tylenchomorpha</taxon>
        <taxon>Tylenchoidea</taxon>
        <taxon>Meloidogynidae</taxon>
        <taxon>Meloidogyninae</taxon>
        <taxon>Meloidogyne</taxon>
    </lineage>
</organism>
<evidence type="ECO:0000313" key="1">
    <source>
        <dbReference type="EMBL" id="CAK5084986.1"/>
    </source>
</evidence>
<dbReference type="Proteomes" id="UP001497535">
    <property type="component" value="Unassembled WGS sequence"/>
</dbReference>
<sequence>MPSLDRDLFLIIISILYTYSFQVTTFLSICILFAYYYFLFVCTSFQLPEHSTIVKHHSIKVSFPIIPIITSHLSQNLYFNSSLILP</sequence>
<name>A0ACB1A1J5_MELEN</name>
<gene>
    <name evidence="1" type="ORF">MENTE1834_LOCUS32403</name>
</gene>
<protein>
    <submittedName>
        <fullName evidence="1">Uncharacterized protein</fullName>
    </submittedName>
</protein>
<comment type="caution">
    <text evidence="1">The sequence shown here is derived from an EMBL/GenBank/DDBJ whole genome shotgun (WGS) entry which is preliminary data.</text>
</comment>
<proteinExistence type="predicted"/>